<dbReference type="Proteomes" id="UP001234216">
    <property type="component" value="Unassembled WGS sequence"/>
</dbReference>
<dbReference type="RefSeq" id="WP_306986887.1">
    <property type="nucleotide sequence ID" value="NZ_JAUSZV010000006.1"/>
</dbReference>
<protein>
    <submittedName>
        <fullName evidence="2">Uncharacterized protein</fullName>
    </submittedName>
</protein>
<gene>
    <name evidence="2" type="ORF">QFZ22_009540</name>
</gene>
<sequence>MAHDHPPGLTHEDGADGRTGGRARNVERERLTEAKVNEVTAAVRGALKKAAHERSTTSWSRLHRQLGSALPPHLHPDDQVAVLAQVDAHMPADEPLLTALVAATETTSTSVQTGEVLLVETVRNTGSHQAIMISCLYVSLGGSCESESA</sequence>
<dbReference type="AlphaFoldDB" id="A0AAW8FU46"/>
<evidence type="ECO:0000256" key="1">
    <source>
        <dbReference type="SAM" id="MobiDB-lite"/>
    </source>
</evidence>
<name>A0AAW8FU46_9ACTN</name>
<reference evidence="2" key="1">
    <citation type="submission" date="2023-07" db="EMBL/GenBank/DDBJ databases">
        <title>Comparative genomics of wheat-associated soil bacteria to identify genetic determinants of phenazine resistance.</title>
        <authorList>
            <person name="Mouncey N."/>
        </authorList>
    </citation>
    <scope>NUCLEOTIDE SEQUENCE</scope>
    <source>
        <strain evidence="2">V4I22</strain>
    </source>
</reference>
<organism evidence="2 3">
    <name type="scientific">Streptomyces canus</name>
    <dbReference type="NCBI Taxonomy" id="58343"/>
    <lineage>
        <taxon>Bacteria</taxon>
        <taxon>Bacillati</taxon>
        <taxon>Actinomycetota</taxon>
        <taxon>Actinomycetes</taxon>
        <taxon>Kitasatosporales</taxon>
        <taxon>Streptomycetaceae</taxon>
        <taxon>Streptomyces</taxon>
        <taxon>Streptomyces aurantiacus group</taxon>
    </lineage>
</organism>
<comment type="caution">
    <text evidence="2">The sequence shown here is derived from an EMBL/GenBank/DDBJ whole genome shotgun (WGS) entry which is preliminary data.</text>
</comment>
<accession>A0AAW8FU46</accession>
<dbReference type="EMBL" id="JAUSZV010000006">
    <property type="protein sequence ID" value="MDQ0913468.1"/>
    <property type="molecule type" value="Genomic_DNA"/>
</dbReference>
<feature type="compositionally biased region" description="Basic and acidic residues" evidence="1">
    <location>
        <begin position="1"/>
        <end position="16"/>
    </location>
</feature>
<evidence type="ECO:0000313" key="2">
    <source>
        <dbReference type="EMBL" id="MDQ0913468.1"/>
    </source>
</evidence>
<feature type="region of interest" description="Disordered" evidence="1">
    <location>
        <begin position="1"/>
        <end position="26"/>
    </location>
</feature>
<proteinExistence type="predicted"/>
<evidence type="ECO:0000313" key="3">
    <source>
        <dbReference type="Proteomes" id="UP001234216"/>
    </source>
</evidence>